<evidence type="ECO:0000313" key="8">
    <source>
        <dbReference type="Proteomes" id="UP000326939"/>
    </source>
</evidence>
<keyword evidence="6" id="KW-1133">Transmembrane helix</keyword>
<evidence type="ECO:0000256" key="2">
    <source>
        <dbReference type="ARBA" id="ARBA00010704"/>
    </source>
</evidence>
<protein>
    <submittedName>
        <fullName evidence="7">Uncharacterized protein</fullName>
    </submittedName>
</protein>
<evidence type="ECO:0000256" key="3">
    <source>
        <dbReference type="ARBA" id="ARBA00022448"/>
    </source>
</evidence>
<organism evidence="7 8">
    <name type="scientific">Salix brachista</name>
    <dbReference type="NCBI Taxonomy" id="2182728"/>
    <lineage>
        <taxon>Eukaryota</taxon>
        <taxon>Viridiplantae</taxon>
        <taxon>Streptophyta</taxon>
        <taxon>Embryophyta</taxon>
        <taxon>Tracheophyta</taxon>
        <taxon>Spermatophyta</taxon>
        <taxon>Magnoliopsida</taxon>
        <taxon>eudicotyledons</taxon>
        <taxon>Gunneridae</taxon>
        <taxon>Pentapetalae</taxon>
        <taxon>rosids</taxon>
        <taxon>fabids</taxon>
        <taxon>Malpighiales</taxon>
        <taxon>Salicaceae</taxon>
        <taxon>Saliceae</taxon>
        <taxon>Salix</taxon>
    </lineage>
</organism>
<dbReference type="InterPro" id="IPR029705">
    <property type="entry name" value="VPS35L"/>
</dbReference>
<name>A0A5N5M9M5_9ROSI</name>
<dbReference type="PANTHER" id="PTHR13673:SF0">
    <property type="entry name" value="VPS35 ENDOSOMAL PROTEIN-SORTING FACTOR-LIKE"/>
    <property type="match status" value="1"/>
</dbReference>
<comment type="caution">
    <text evidence="7">The sequence shown here is derived from an EMBL/GenBank/DDBJ whole genome shotgun (WGS) entry which is preliminary data.</text>
</comment>
<dbReference type="PANTHER" id="PTHR13673">
    <property type="entry name" value="ESOPHAGEAL CANCER ASSOCIATED PROTEIN"/>
    <property type="match status" value="1"/>
</dbReference>
<accession>A0A5N5M9M5</accession>
<dbReference type="GO" id="GO:0032456">
    <property type="term" value="P:endocytic recycling"/>
    <property type="evidence" value="ECO:0007669"/>
    <property type="project" value="InterPro"/>
</dbReference>
<keyword evidence="6" id="KW-0472">Membrane</keyword>
<keyword evidence="5" id="KW-0653">Protein transport</keyword>
<evidence type="ECO:0000313" key="7">
    <source>
        <dbReference type="EMBL" id="KAB5551677.1"/>
    </source>
</evidence>
<dbReference type="Proteomes" id="UP000326939">
    <property type="component" value="Chromosome 6"/>
</dbReference>
<dbReference type="EMBL" id="VDCV01000006">
    <property type="protein sequence ID" value="KAB5551677.1"/>
    <property type="molecule type" value="Genomic_DNA"/>
</dbReference>
<keyword evidence="3" id="KW-0813">Transport</keyword>
<evidence type="ECO:0000256" key="4">
    <source>
        <dbReference type="ARBA" id="ARBA00022753"/>
    </source>
</evidence>
<comment type="subcellular location">
    <subcellularLocation>
        <location evidence="1">Endosome</location>
    </subcellularLocation>
</comment>
<evidence type="ECO:0000256" key="6">
    <source>
        <dbReference type="SAM" id="Phobius"/>
    </source>
</evidence>
<feature type="transmembrane region" description="Helical" evidence="6">
    <location>
        <begin position="12"/>
        <end position="32"/>
    </location>
</feature>
<keyword evidence="8" id="KW-1185">Reference proteome</keyword>
<proteinExistence type="inferred from homology"/>
<gene>
    <name evidence="7" type="ORF">DKX38_008988</name>
</gene>
<dbReference type="AlphaFoldDB" id="A0A5N5M9M5"/>
<dbReference type="PROSITE" id="PS51257">
    <property type="entry name" value="PROKAR_LIPOPROTEIN"/>
    <property type="match status" value="1"/>
</dbReference>
<sequence>MGLDPKKGTDCAGRFFAASFVGILFFLSLCACDREEVDDPQRISQEDVKVITGHEYVSRLHELKDEINRAWHAEDRVTALKLTIQVAKLLMDTSVLQFYPTLFVLATDVLDMLGDMLFSLPVTATFISFVSKVLFSFHGGKPATPSFLPLHSSSHGGTPTVSSSTALIDDISVLWLICMPRCLMKCRREMWFRGVSDESLEWDDLWVIGYTQLGEQFLYGC</sequence>
<dbReference type="GO" id="GO:0015031">
    <property type="term" value="P:protein transport"/>
    <property type="evidence" value="ECO:0007669"/>
    <property type="project" value="UniProtKB-KW"/>
</dbReference>
<keyword evidence="6" id="KW-0812">Transmembrane</keyword>
<evidence type="ECO:0000256" key="5">
    <source>
        <dbReference type="ARBA" id="ARBA00022927"/>
    </source>
</evidence>
<comment type="similarity">
    <text evidence="2">Belongs to the VPS35L family.</text>
</comment>
<evidence type="ECO:0000256" key="1">
    <source>
        <dbReference type="ARBA" id="ARBA00004177"/>
    </source>
</evidence>
<reference evidence="8" key="1">
    <citation type="journal article" date="2019" name="Gigascience">
        <title>De novo genome assembly of the endangered Acer yangbiense, a plant species with extremely small populations endemic to Yunnan Province, China.</title>
        <authorList>
            <person name="Yang J."/>
            <person name="Wariss H.M."/>
            <person name="Tao L."/>
            <person name="Zhang R."/>
            <person name="Yun Q."/>
            <person name="Hollingsworth P."/>
            <person name="Dao Z."/>
            <person name="Luo G."/>
            <person name="Guo H."/>
            <person name="Ma Y."/>
            <person name="Sun W."/>
        </authorList>
    </citation>
    <scope>NUCLEOTIDE SEQUENCE [LARGE SCALE GENOMIC DNA]</scope>
    <source>
        <strain evidence="8">cv. br00</strain>
    </source>
</reference>
<dbReference type="GO" id="GO:0005768">
    <property type="term" value="C:endosome"/>
    <property type="evidence" value="ECO:0007669"/>
    <property type="project" value="UniProtKB-SubCell"/>
</dbReference>
<keyword evidence="4" id="KW-0967">Endosome</keyword>